<dbReference type="FunFam" id="1.25.10.10:FF:000608">
    <property type="entry name" value="Centrosomal protein 224"/>
    <property type="match status" value="1"/>
</dbReference>
<dbReference type="OrthoDB" id="205662at2759"/>
<dbReference type="GO" id="GO:0005881">
    <property type="term" value="C:cytoplasmic microtubule"/>
    <property type="evidence" value="ECO:0007669"/>
    <property type="project" value="UniProtKB-ARBA"/>
</dbReference>
<feature type="domain" description="TOG" evidence="14">
    <location>
        <begin position="273"/>
        <end position="509"/>
    </location>
</feature>
<evidence type="ECO:0000256" key="12">
    <source>
        <dbReference type="PROSITE-ProRule" id="PRU00103"/>
    </source>
</evidence>
<feature type="region of interest" description="Disordered" evidence="13">
    <location>
        <begin position="507"/>
        <end position="588"/>
    </location>
</feature>
<evidence type="ECO:0000256" key="4">
    <source>
        <dbReference type="ARBA" id="ARBA00022490"/>
    </source>
</evidence>
<dbReference type="Pfam" id="PF12348">
    <property type="entry name" value="CLASP_N"/>
    <property type="match status" value="1"/>
</dbReference>
<dbReference type="GO" id="GO:0000022">
    <property type="term" value="P:mitotic spindle elongation"/>
    <property type="evidence" value="ECO:0007669"/>
    <property type="project" value="UniProtKB-ARBA"/>
</dbReference>
<dbReference type="GO" id="GO:0061863">
    <property type="term" value="F:microtubule plus end polymerase"/>
    <property type="evidence" value="ECO:0000318"/>
    <property type="project" value="GO_Central"/>
</dbReference>
<evidence type="ECO:0000256" key="8">
    <source>
        <dbReference type="ARBA" id="ARBA00022776"/>
    </source>
</evidence>
<dbReference type="OMA" id="NWKERKE"/>
<proteinExistence type="inferred from homology"/>
<name>F4P300_BATDJ</name>
<keyword evidence="10" id="KW-0131">Cell cycle</keyword>
<dbReference type="InterPro" id="IPR021133">
    <property type="entry name" value="HEAT_type_2"/>
</dbReference>
<dbReference type="InterPro" id="IPR045110">
    <property type="entry name" value="XMAP215"/>
</dbReference>
<dbReference type="Proteomes" id="UP000007241">
    <property type="component" value="Unassembled WGS sequence"/>
</dbReference>
<feature type="region of interest" description="Disordered" evidence="13">
    <location>
        <begin position="1491"/>
        <end position="1541"/>
    </location>
</feature>
<organism evidence="15 16">
    <name type="scientific">Batrachochytrium dendrobatidis (strain JAM81 / FGSC 10211)</name>
    <name type="common">Frog chytrid fungus</name>
    <dbReference type="NCBI Taxonomy" id="684364"/>
    <lineage>
        <taxon>Eukaryota</taxon>
        <taxon>Fungi</taxon>
        <taxon>Fungi incertae sedis</taxon>
        <taxon>Chytridiomycota</taxon>
        <taxon>Chytridiomycota incertae sedis</taxon>
        <taxon>Chytridiomycetes</taxon>
        <taxon>Rhizophydiales</taxon>
        <taxon>Rhizophydiales incertae sedis</taxon>
        <taxon>Batrachochytrium</taxon>
    </lineage>
</organism>
<dbReference type="Pfam" id="PF21041">
    <property type="entry name" value="XMAP215_CLASP_TOG"/>
    <property type="match status" value="2"/>
</dbReference>
<dbReference type="Pfam" id="PF21040">
    <property type="entry name" value="CEP104-like_TOG"/>
    <property type="match status" value="1"/>
</dbReference>
<comment type="similarity">
    <text evidence="11">Belongs to the TOG/XMAP215 family.</text>
</comment>
<dbReference type="InterPro" id="IPR011989">
    <property type="entry name" value="ARM-like"/>
</dbReference>
<dbReference type="GO" id="GO:0000776">
    <property type="term" value="C:kinetochore"/>
    <property type="evidence" value="ECO:0000318"/>
    <property type="project" value="GO_Central"/>
</dbReference>
<dbReference type="GO" id="GO:0099070">
    <property type="term" value="C:static microtubule bundle"/>
    <property type="evidence" value="ECO:0007669"/>
    <property type="project" value="UniProtKB-ARBA"/>
</dbReference>
<evidence type="ECO:0000256" key="3">
    <source>
        <dbReference type="ARBA" id="ARBA00009549"/>
    </source>
</evidence>
<dbReference type="FunFam" id="1.25.10.10:FF:002038">
    <property type="entry name" value="Uncharacterized protein"/>
    <property type="match status" value="1"/>
</dbReference>
<dbReference type="GO" id="GO:0008017">
    <property type="term" value="F:microtubule binding"/>
    <property type="evidence" value="ECO:0000318"/>
    <property type="project" value="GO_Central"/>
</dbReference>
<feature type="compositionally biased region" description="Low complexity" evidence="13">
    <location>
        <begin position="555"/>
        <end position="568"/>
    </location>
</feature>
<dbReference type="InParanoid" id="F4P300"/>
<feature type="repeat" description="HEAT" evidence="12">
    <location>
        <begin position="949"/>
        <end position="986"/>
    </location>
</feature>
<dbReference type="PROSITE" id="PS50077">
    <property type="entry name" value="HEAT_REPEAT"/>
    <property type="match status" value="3"/>
</dbReference>
<feature type="compositionally biased region" description="Polar residues" evidence="13">
    <location>
        <begin position="1938"/>
        <end position="1954"/>
    </location>
</feature>
<evidence type="ECO:0000256" key="5">
    <source>
        <dbReference type="ARBA" id="ARBA00022618"/>
    </source>
</evidence>
<feature type="domain" description="TOG" evidence="14">
    <location>
        <begin position="600"/>
        <end position="840"/>
    </location>
</feature>
<keyword evidence="6" id="KW-0493">Microtubule</keyword>
<evidence type="ECO:0000256" key="11">
    <source>
        <dbReference type="ARBA" id="ARBA00025722"/>
    </source>
</evidence>
<keyword evidence="9" id="KW-0206">Cytoskeleton</keyword>
<dbReference type="HOGENOM" id="CLU_000539_1_0_1"/>
<keyword evidence="5" id="KW-0132">Cell division</keyword>
<dbReference type="SUPFAM" id="SSF48371">
    <property type="entry name" value="ARM repeat"/>
    <property type="match status" value="2"/>
</dbReference>
<dbReference type="GO" id="GO:0051301">
    <property type="term" value="P:cell division"/>
    <property type="evidence" value="ECO:0007669"/>
    <property type="project" value="UniProtKB-KW"/>
</dbReference>
<evidence type="ECO:0000256" key="13">
    <source>
        <dbReference type="SAM" id="MobiDB-lite"/>
    </source>
</evidence>
<evidence type="ECO:0000256" key="1">
    <source>
        <dbReference type="ARBA" id="ARBA00004186"/>
    </source>
</evidence>
<dbReference type="GO" id="GO:0030951">
    <property type="term" value="P:establishment or maintenance of microtubule cytoskeleton polarity"/>
    <property type="evidence" value="ECO:0000318"/>
    <property type="project" value="GO_Central"/>
</dbReference>
<evidence type="ECO:0000256" key="2">
    <source>
        <dbReference type="ARBA" id="ARBA00004300"/>
    </source>
</evidence>
<feature type="region of interest" description="Disordered" evidence="13">
    <location>
        <begin position="1938"/>
        <end position="1972"/>
    </location>
</feature>
<dbReference type="GO" id="GO:0051315">
    <property type="term" value="P:attachment of mitotic spindle microtubules to kinetochore"/>
    <property type="evidence" value="ECO:0007669"/>
    <property type="project" value="UniProtKB-ARBA"/>
</dbReference>
<dbReference type="InterPro" id="IPR024395">
    <property type="entry name" value="CLASP_N_dom"/>
</dbReference>
<dbReference type="GO" id="GO:0051010">
    <property type="term" value="F:microtubule plus-end binding"/>
    <property type="evidence" value="ECO:0007669"/>
    <property type="project" value="InterPro"/>
</dbReference>
<feature type="compositionally biased region" description="Polar residues" evidence="13">
    <location>
        <begin position="525"/>
        <end position="536"/>
    </location>
</feature>
<evidence type="ECO:0000313" key="15">
    <source>
        <dbReference type="EMBL" id="EGF80271.1"/>
    </source>
</evidence>
<accession>F4P300</accession>
<feature type="domain" description="TOG" evidence="14">
    <location>
        <begin position="855"/>
        <end position="1088"/>
    </location>
</feature>
<evidence type="ECO:0000256" key="9">
    <source>
        <dbReference type="ARBA" id="ARBA00023212"/>
    </source>
</evidence>
<dbReference type="InterPro" id="IPR048491">
    <property type="entry name" value="XMAP215_CLASP_TOG"/>
</dbReference>
<dbReference type="Gene3D" id="1.25.10.10">
    <property type="entry name" value="Leucine-rich Repeat Variant"/>
    <property type="match status" value="5"/>
</dbReference>
<dbReference type="GO" id="GO:1990571">
    <property type="term" value="P:meiotic centromere clustering"/>
    <property type="evidence" value="ECO:0007669"/>
    <property type="project" value="UniProtKB-ARBA"/>
</dbReference>
<dbReference type="PANTHER" id="PTHR12609">
    <property type="entry name" value="MICROTUBULE ASSOCIATED PROTEIN XMAP215"/>
    <property type="match status" value="1"/>
</dbReference>
<feature type="repeat" description="HEAT" evidence="12">
    <location>
        <begin position="446"/>
        <end position="481"/>
    </location>
</feature>
<dbReference type="GO" id="GO:0000922">
    <property type="term" value="C:spindle pole"/>
    <property type="evidence" value="ECO:0000318"/>
    <property type="project" value="GO_Central"/>
</dbReference>
<feature type="domain" description="TOG" evidence="14">
    <location>
        <begin position="1217"/>
        <end position="1467"/>
    </location>
</feature>
<dbReference type="SMART" id="SM01349">
    <property type="entry name" value="TOG"/>
    <property type="match status" value="5"/>
</dbReference>
<dbReference type="GO" id="GO:0046785">
    <property type="term" value="P:microtubule polymerization"/>
    <property type="evidence" value="ECO:0000318"/>
    <property type="project" value="GO_Central"/>
</dbReference>
<sequence>MSEFPGENKQLEEDWTDIPLETRLSHKSWKARQSAYDELAKLFRTAESGNDPIFLQYQESVRGMLSDANQIALESGVSATMEYVKLATIASRGKSVLVPLVVDKCLASTRSSTKTKAMEILLMFIEIDTADVVIECLIAGLSHKTPKNVIACVSALREVIASFGIPVVPFKPVAKVLSKIFDHRDKTVRAEGTALALELFRWIRQALLGSLDELKPLQLKELTTLFEQEPTVTPQATRVRRADMLKVEALKKEATVLQQTEQTEPTEVFDEFQFVDPVDVLGKLSKSFYSDLLSTKWKERKEALDGLLVILSCPKIEDGRYGELINALAKKLPDANVTVVVVAAQCITQLAKGLRSAFSQYRHIVIGPILDRLKEKKTNVIEALKASLDAVSATASSILDVMEDIVFGMTHKNPQIKIESVQWLLRCLTTIKKPKKDFTRSSAKLLLDTLFKGIDDSLESVREASAEALGHIMVTLGEQSMLGSLERLDKVKQTRIREYYSNIKSGNAKGVAPSTGKTSVRPLGESQNRPASQQMVQDKENRMPATGKGLTSNMSAQASSASSRGTAAVKRKGVGSAPSNATSLNAKTDLDEQPRFSFSDESAEEVVIGWIGTSLVADLSNSAWKIRLEAMQKISEMIGSDEPPIPSEAIVRFLSKFPGWKDNNFQVMVAMISIYKTLASHSSFTKGSVLLIISGCVDKMSDIKVKKVAGECMEACAERTSFSFVLSQLYEPAKKLKSPKAIADLLLWMGEMLSSFTTTGINVKVLVDFLKVSLGNSNAAVRTAAIGVFVTIYRCVGKDFDQCSCGLLLSDLCGLLNDVSPQIMAILDAEFEKVASIPRLVASKTQSNAPQVVDDILPRVDLSCRVPSSLVEQMGNPNWKERKAAMDELSEAIKATQMKIQPTLGKLFVFLILRLSDSNKNLASSATDICGMLCIAMGKPFEKYVRTFLAPILSQLADQKTLVRAMATSALDRFADTLGISLLLSNIATCLKTDQPLMRKDLIKWLGERLALDSISTAPDANLISQAIFQCIQDRNQDVRKGAQLVLPLLIRDMKADTLRQLARDTYSGSTLATIVSQIDSVESETIDGAGSKSISSLKSKDILTQGKKVASIKSEIAATPVVISEPAQNSGENTLTTRNLLASSSLNDLKQSKIGVPLTKNRVSRTGSLVLKKEAVLAESSFSQVLFLPTDSRAKDARTAADRGVNRWAFDTPRRHLIEFLSEQCQLCLSSELHSLLFSTDHYKEKDFLAGLKMLDDYAVRSLNSQGPDAEEGRTFFSLNSDILFKYITLRFYDTNTSISLKTLELLEHMFGIFDINSILMTENEAANFLPHFIIKVGDPKETLRSRVRGIMKMISRVYPASRFIQYLLKGLESKNSRTRSECLDELSSLIQRNGLTAFVPAKTLPVIASQISDRDAAVRNSALNALIQAFLLIGDDIYAHLGKISEKDKDMLIERLKRLPPHTSTHASTVQPTFTNGISAAVNRKSLLPSVSNTESDSIGATQNANRNSSSTKRTFTTGSVDSEYLNESNGGSSYRLGSTQDNTVNLAWSSGESYNHVSGSTQTTNAPPSVPKEFTLDFENMEVRSVNSSQTANAGHGHVSANQSASHLLPESERIDLMIDVMITHVTSLDVNQSIEGLKQLEKLLSTTPDIAGLRINDIISASTLQLRIAFTNLSPLKANIARLVKHISSLLVSIFSKQEFSSFVLVDNLEQCVQEVLLRLVDPTLQTIDSANVLGRALNILMVRIIEGCDCNMTFRVLLRILQRSAATCFNMSGQTLTLHSKHTELVMKCVWKVTKTLPKRLEEKSIRISDILVDIHEFLSLSPPAYWKKRVAENVIPQADMPLRTVKTILHELVNALGKDVREYASDITADSHVQTYLDQMLGAAERRLSRSSRMSRDFEAIKRSSQDMSVPSSPQTRSLLLKDELESQLIQPTRSPGNAFVSTSSQNRRSGDFDGSCVTKELNSDGDQSTLDGQIQYIFSMISDKEKTRMGVQKLYHFQLEHPEAADLVEQRIARTSSYFQGYIRRGLAAYSQSSAAETAASNAAATVAAMNAFGVDGGSNLTGYQRHMSFGPDVLKNVNALEPDTAGGGSADSFRETLTRLQLMFKNSSTSALPSTLNDSNVYTSRPRPASYIDPQSPGINKGSSHHTATQSMQNSSNVAIKNPSTIVANAAVDRQQRSQAVGDLKERLAKMKLAMGK</sequence>
<dbReference type="RefSeq" id="XP_006679227.1">
    <property type="nucleotide sequence ID" value="XM_006679164.1"/>
</dbReference>
<dbReference type="EMBL" id="GL882884">
    <property type="protein sequence ID" value="EGF80271.1"/>
    <property type="molecule type" value="Genomic_DNA"/>
</dbReference>
<dbReference type="GO" id="GO:0044732">
    <property type="term" value="C:mitotic spindle pole body"/>
    <property type="evidence" value="ECO:0007669"/>
    <property type="project" value="UniProtKB-ARBA"/>
</dbReference>
<gene>
    <name evidence="15" type="ORF">BATDEDRAFT_88983</name>
</gene>
<dbReference type="STRING" id="684364.F4P300"/>
<keyword evidence="8" id="KW-0498">Mitosis</keyword>
<dbReference type="GeneID" id="18243347"/>
<comment type="similarity">
    <text evidence="3">Belongs to the CLASP family.</text>
</comment>
<feature type="domain" description="TOG" evidence="14">
    <location>
        <begin position="7"/>
        <end position="235"/>
    </location>
</feature>
<dbReference type="GO" id="GO:0007052">
    <property type="term" value="P:mitotic spindle organization"/>
    <property type="evidence" value="ECO:0000318"/>
    <property type="project" value="GO_Central"/>
</dbReference>
<keyword evidence="4" id="KW-0963">Cytoplasm</keyword>
<dbReference type="FunFam" id="1.25.10.10:FF:000019">
    <property type="entry name" value="Cytoskeleton-associated protein 5"/>
    <property type="match status" value="2"/>
</dbReference>
<evidence type="ECO:0000256" key="10">
    <source>
        <dbReference type="ARBA" id="ARBA00023306"/>
    </source>
</evidence>
<dbReference type="InterPro" id="IPR034085">
    <property type="entry name" value="TOG"/>
</dbReference>
<evidence type="ECO:0000313" key="16">
    <source>
        <dbReference type="Proteomes" id="UP000007241"/>
    </source>
</evidence>
<keyword evidence="7" id="KW-0677">Repeat</keyword>
<feature type="compositionally biased region" description="Polar residues" evidence="13">
    <location>
        <begin position="2145"/>
        <end position="2167"/>
    </location>
</feature>
<evidence type="ECO:0000259" key="14">
    <source>
        <dbReference type="SMART" id="SM01349"/>
    </source>
</evidence>
<keyword evidence="16" id="KW-1185">Reference proteome</keyword>
<dbReference type="GO" id="GO:0005816">
    <property type="term" value="C:spindle pole body"/>
    <property type="evidence" value="ECO:0000318"/>
    <property type="project" value="GO_Central"/>
</dbReference>
<evidence type="ECO:0000256" key="6">
    <source>
        <dbReference type="ARBA" id="ARBA00022701"/>
    </source>
</evidence>
<evidence type="ECO:0000256" key="7">
    <source>
        <dbReference type="ARBA" id="ARBA00022737"/>
    </source>
</evidence>
<feature type="region of interest" description="Disordered" evidence="13">
    <location>
        <begin position="2136"/>
        <end position="2167"/>
    </location>
</feature>
<feature type="repeat" description="HEAT" evidence="12">
    <location>
        <begin position="1405"/>
        <end position="1443"/>
    </location>
</feature>
<dbReference type="GO" id="GO:1990498">
    <property type="term" value="C:mitotic spindle microtubule"/>
    <property type="evidence" value="ECO:0007669"/>
    <property type="project" value="UniProtKB-ARBA"/>
</dbReference>
<dbReference type="FunFam" id="1.25.10.10:FF:000050">
    <property type="entry name" value="Cytoskeleton-associated protein 5 isoform X1"/>
    <property type="match status" value="1"/>
</dbReference>
<dbReference type="InterPro" id="IPR016024">
    <property type="entry name" value="ARM-type_fold"/>
</dbReference>
<reference evidence="15 16" key="1">
    <citation type="submission" date="2009-12" db="EMBL/GenBank/DDBJ databases">
        <title>The draft genome of Batrachochytrium dendrobatidis.</title>
        <authorList>
            <consortium name="US DOE Joint Genome Institute (JGI-PGF)"/>
            <person name="Kuo A."/>
            <person name="Salamov A."/>
            <person name="Schmutz J."/>
            <person name="Lucas S."/>
            <person name="Pitluck S."/>
            <person name="Rosenblum E."/>
            <person name="Stajich J."/>
            <person name="Eisen M."/>
            <person name="Grigoriev I.V."/>
        </authorList>
    </citation>
    <scope>NUCLEOTIDE SEQUENCE [LARGE SCALE GENOMIC DNA]</scope>
    <source>
        <strain evidence="16">JAM81 / FGSC 10211</strain>
    </source>
</reference>
<feature type="compositionally biased region" description="Polar residues" evidence="13">
    <location>
        <begin position="577"/>
        <end position="586"/>
    </location>
</feature>
<comment type="subcellular location">
    <subcellularLocation>
        <location evidence="2">Cytoplasm</location>
        <location evidence="2">Cytoskeleton</location>
        <location evidence="2">Microtubule organizing center</location>
        <location evidence="2">Centrosome</location>
    </subcellularLocation>
    <subcellularLocation>
        <location evidence="1">Cytoplasm</location>
        <location evidence="1">Cytoskeleton</location>
        <location evidence="1">Spindle</location>
    </subcellularLocation>
</comment>
<protein>
    <recommendedName>
        <fullName evidence="14">TOG domain-containing protein</fullName>
    </recommendedName>
</protein>